<name>A0ABW8ZVF6_9BURK</name>
<dbReference type="EMBL" id="JAQQFN010000020">
    <property type="protein sequence ID" value="MFL9886186.1"/>
    <property type="molecule type" value="Genomic_DNA"/>
</dbReference>
<feature type="region of interest" description="Disordered" evidence="1">
    <location>
        <begin position="26"/>
        <end position="48"/>
    </location>
</feature>
<gene>
    <name evidence="2" type="ORF">PQR66_24310</name>
</gene>
<protein>
    <submittedName>
        <fullName evidence="2">Autotransporter</fullName>
    </submittedName>
</protein>
<accession>A0ABW8ZVF6</accession>
<feature type="compositionally biased region" description="Low complexity" evidence="1">
    <location>
        <begin position="130"/>
        <end position="150"/>
    </location>
</feature>
<sequence>MSDRNRINLPAPAASQFIETGPDAHAANAAAATQPPGTAPSHHVNTPQPAVPHGVFGRLKASLSRSADTFRARRFDLSTLVNQHSTHGRTSGPENYVEGNKRYAPQQPPRQAQVAGSALEITDELVSQAVAQTASQASPTSQTTSVATPTGQPHPAPLDAVATREDLLVYVQQQFICPPGRLLDVSAFASRLYHLTPPDAATPTPPATAATRGALLAQAVKQAGITDVQHAQLALERVGMLDFRAPHTSHSTSPAEREAWQIARVLSRSSEGFETLDALRTSVMQPFADANQRLAVKVLLESADALDPTPPGTPYPPGQDRAPGAIAQQTGLGNGPLSADEPGPNALAKRAFDAAATLLEHGRDALTPDQRGAFFAWRQSFSEDERHSDLSQARERLNKFSAKTIGRVGENRWKTLLPRMFRGKHKSPLSALRYGTQGVPRKTVAEERAALQRGLREARLTFDQSAALQPAAALAHARPERSLVELAALHTWLERGGFPHGRMDEDAIVATAQRAQQMSAALQPGDAPSAHLLAHVRQQTTRWSAMTPQQLAKTRPFNAIAKQPFTIERLAVWGKVARVPDDAPFWASVDTLRALAEPATQTRAADNADDVRATLKDVIDGLPSGARLRLTDGSRQGVSTRGLNATLMQAHGIPVSPRLDLRASRTRESVVEVSRATHGVEMFVGTAESTVRHAGAGLMVGYDLEAGITAVRAGLVTNVILHSRELTQPRGVSLRVARRVKADGSGYDDKAMRDKLNEIVDHVFNEATEAHGDGSNGVWNRLAERFFDDPDVSISWTAGQASNTRRGVTVDATATVKLPAFGHGTERMSVRVGPSLGVGWEKSKQTVDSAERTGRLQVEQHRVGLGSLWQMRGGIAPGFSHALDAAGKTSVGLFSVDTPAATMTLSDRNRSAKLQLVREDGKLNYRASMLDVEFLDARMYTRAVDAARPELIELFAAKIIAQRQREGGQAPQTDPRVLASQRIDQHLATVRKNQRPNLTYMYRYRLHRDAALRLDANAAWLAQSGNDPHVRETVDARNAEILGAPSSWMPIELKVKERNTYTQSFGPNMMFQLSTRTSATGDREIVTESVPFDVLEELDERGT</sequence>
<feature type="region of interest" description="Disordered" evidence="1">
    <location>
        <begin position="305"/>
        <end position="345"/>
    </location>
</feature>
<feature type="compositionally biased region" description="Polar residues" evidence="1">
    <location>
        <begin position="82"/>
        <end position="93"/>
    </location>
</feature>
<feature type="region of interest" description="Disordered" evidence="1">
    <location>
        <begin position="82"/>
        <end position="111"/>
    </location>
</feature>
<keyword evidence="3" id="KW-1185">Reference proteome</keyword>
<feature type="compositionally biased region" description="Low complexity" evidence="1">
    <location>
        <begin position="26"/>
        <end position="40"/>
    </location>
</feature>
<evidence type="ECO:0000313" key="2">
    <source>
        <dbReference type="EMBL" id="MFL9886186.1"/>
    </source>
</evidence>
<evidence type="ECO:0000256" key="1">
    <source>
        <dbReference type="SAM" id="MobiDB-lite"/>
    </source>
</evidence>
<comment type="caution">
    <text evidence="2">The sequence shown here is derived from an EMBL/GenBank/DDBJ whole genome shotgun (WGS) entry which is preliminary data.</text>
</comment>
<evidence type="ECO:0000313" key="3">
    <source>
        <dbReference type="Proteomes" id="UP001629249"/>
    </source>
</evidence>
<feature type="region of interest" description="Disordered" evidence="1">
    <location>
        <begin position="130"/>
        <end position="158"/>
    </location>
</feature>
<dbReference type="Proteomes" id="UP001629249">
    <property type="component" value="Unassembled WGS sequence"/>
</dbReference>
<proteinExistence type="predicted"/>
<organism evidence="2 3">
    <name type="scientific">Paraburkholderia agricolaris</name>
    <dbReference type="NCBI Taxonomy" id="2152888"/>
    <lineage>
        <taxon>Bacteria</taxon>
        <taxon>Pseudomonadati</taxon>
        <taxon>Pseudomonadota</taxon>
        <taxon>Betaproteobacteria</taxon>
        <taxon>Burkholderiales</taxon>
        <taxon>Burkholderiaceae</taxon>
        <taxon>Paraburkholderia</taxon>
    </lineage>
</organism>
<feature type="compositionally biased region" description="Pro residues" evidence="1">
    <location>
        <begin position="308"/>
        <end position="317"/>
    </location>
</feature>
<dbReference type="RefSeq" id="WP_408330128.1">
    <property type="nucleotide sequence ID" value="NZ_JAQQFH010000013.1"/>
</dbReference>
<reference evidence="2 3" key="1">
    <citation type="journal article" date="2024" name="Chem. Sci.">
        <title>Discovery of megapolipeptins by genome mining of a Burkholderiales bacteria collection.</title>
        <authorList>
            <person name="Paulo B.S."/>
            <person name="Recchia M.J.J."/>
            <person name="Lee S."/>
            <person name="Fergusson C.H."/>
            <person name="Romanowski S.B."/>
            <person name="Hernandez A."/>
            <person name="Krull N."/>
            <person name="Liu D.Y."/>
            <person name="Cavanagh H."/>
            <person name="Bos A."/>
            <person name="Gray C.A."/>
            <person name="Murphy B.T."/>
            <person name="Linington R.G."/>
            <person name="Eustaquio A.S."/>
        </authorList>
    </citation>
    <scope>NUCLEOTIDE SEQUENCE [LARGE SCALE GENOMIC DNA]</scope>
    <source>
        <strain evidence="2 3">RL16-012-BIC-B</strain>
    </source>
</reference>